<name>A0A2J0LG80_9BACT</name>
<evidence type="ECO:0000256" key="1">
    <source>
        <dbReference type="ARBA" id="ARBA00005614"/>
    </source>
</evidence>
<dbReference type="InterPro" id="IPR036046">
    <property type="entry name" value="Acylphosphatase-like_dom_sf"/>
</dbReference>
<dbReference type="AlphaFoldDB" id="A0A2J0LG80"/>
<dbReference type="GO" id="GO:0003998">
    <property type="term" value="F:acylphosphatase activity"/>
    <property type="evidence" value="ECO:0007669"/>
    <property type="project" value="UniProtKB-EC"/>
</dbReference>
<organism evidence="7 8">
    <name type="scientific">Candidatus Taenaricola geysiri</name>
    <dbReference type="NCBI Taxonomy" id="1974752"/>
    <lineage>
        <taxon>Bacteria</taxon>
        <taxon>Pseudomonadati</taxon>
        <taxon>Candidatus Omnitrophota</taxon>
        <taxon>Candidatus Taenaricola</taxon>
    </lineage>
</organism>
<dbReference type="PANTHER" id="PTHR47268:SF4">
    <property type="entry name" value="ACYLPHOSPHATASE"/>
    <property type="match status" value="1"/>
</dbReference>
<comment type="similarity">
    <text evidence="1 5">Belongs to the acylphosphatase family.</text>
</comment>
<dbReference type="Pfam" id="PF00708">
    <property type="entry name" value="Acylphosphatase"/>
    <property type="match status" value="1"/>
</dbReference>
<feature type="active site" evidence="4">
    <location>
        <position position="58"/>
    </location>
</feature>
<evidence type="ECO:0000256" key="5">
    <source>
        <dbReference type="RuleBase" id="RU004168"/>
    </source>
</evidence>
<evidence type="ECO:0000256" key="4">
    <source>
        <dbReference type="PROSITE-ProRule" id="PRU00520"/>
    </source>
</evidence>
<evidence type="ECO:0000313" key="8">
    <source>
        <dbReference type="Proteomes" id="UP000231267"/>
    </source>
</evidence>
<sequence>MCSCEAPPLVFLSIGRSRTIPMKKRVHVYYSGRVQGVGFRFTAEDVARALGVCGWVRNLSDGKVEITAEAQEAALNDFLAKIREYFSAYIDDAEITWQEPSNEFKDFNIAI</sequence>
<dbReference type="EMBL" id="PFGP01000105">
    <property type="protein sequence ID" value="PIW66219.1"/>
    <property type="molecule type" value="Genomic_DNA"/>
</dbReference>
<feature type="active site" evidence="4">
    <location>
        <position position="40"/>
    </location>
</feature>
<reference evidence="7 8" key="1">
    <citation type="submission" date="2017-09" db="EMBL/GenBank/DDBJ databases">
        <title>Depth-based differentiation of microbial function through sediment-hosted aquifers and enrichment of novel symbionts in the deep terrestrial subsurface.</title>
        <authorList>
            <person name="Probst A.J."/>
            <person name="Ladd B."/>
            <person name="Jarett J.K."/>
            <person name="Geller-Mcgrath D.E."/>
            <person name="Sieber C.M."/>
            <person name="Emerson J.B."/>
            <person name="Anantharaman K."/>
            <person name="Thomas B.C."/>
            <person name="Malmstrom R."/>
            <person name="Stieglmeier M."/>
            <person name="Klingl A."/>
            <person name="Woyke T."/>
            <person name="Ryan C.M."/>
            <person name="Banfield J.F."/>
        </authorList>
    </citation>
    <scope>NUCLEOTIDE SEQUENCE [LARGE SCALE GENOMIC DNA]</scope>
    <source>
        <strain evidence="7">CG12_big_fil_rev_8_21_14_0_65_43_15</strain>
    </source>
</reference>
<proteinExistence type="inferred from homology"/>
<gene>
    <name evidence="7" type="ORF">COW11_04495</name>
</gene>
<evidence type="ECO:0000256" key="3">
    <source>
        <dbReference type="ARBA" id="ARBA00047645"/>
    </source>
</evidence>
<keyword evidence="4" id="KW-0378">Hydrolase</keyword>
<feature type="domain" description="Acylphosphatase-like" evidence="6">
    <location>
        <begin position="25"/>
        <end position="111"/>
    </location>
</feature>
<dbReference type="Gene3D" id="3.30.70.100">
    <property type="match status" value="1"/>
</dbReference>
<dbReference type="InterPro" id="IPR020456">
    <property type="entry name" value="Acylphosphatase"/>
</dbReference>
<dbReference type="PROSITE" id="PS51160">
    <property type="entry name" value="ACYLPHOSPHATASE_3"/>
    <property type="match status" value="1"/>
</dbReference>
<dbReference type="PANTHER" id="PTHR47268">
    <property type="entry name" value="ACYLPHOSPHATASE"/>
    <property type="match status" value="1"/>
</dbReference>
<dbReference type="Proteomes" id="UP000231267">
    <property type="component" value="Unassembled WGS sequence"/>
</dbReference>
<protein>
    <recommendedName>
        <fullName evidence="2 4">acylphosphatase</fullName>
        <ecNumber evidence="2 4">3.6.1.7</ecNumber>
    </recommendedName>
</protein>
<accession>A0A2J0LG80</accession>
<dbReference type="SUPFAM" id="SSF54975">
    <property type="entry name" value="Acylphosphatase/BLUF domain-like"/>
    <property type="match status" value="1"/>
</dbReference>
<evidence type="ECO:0000313" key="7">
    <source>
        <dbReference type="EMBL" id="PIW66219.1"/>
    </source>
</evidence>
<evidence type="ECO:0000256" key="2">
    <source>
        <dbReference type="ARBA" id="ARBA00012150"/>
    </source>
</evidence>
<comment type="catalytic activity">
    <reaction evidence="3 4">
        <text>an acyl phosphate + H2O = a carboxylate + phosphate + H(+)</text>
        <dbReference type="Rhea" id="RHEA:14965"/>
        <dbReference type="ChEBI" id="CHEBI:15377"/>
        <dbReference type="ChEBI" id="CHEBI:15378"/>
        <dbReference type="ChEBI" id="CHEBI:29067"/>
        <dbReference type="ChEBI" id="CHEBI:43474"/>
        <dbReference type="ChEBI" id="CHEBI:59918"/>
        <dbReference type="EC" id="3.6.1.7"/>
    </reaction>
</comment>
<evidence type="ECO:0000259" key="6">
    <source>
        <dbReference type="PROSITE" id="PS51160"/>
    </source>
</evidence>
<comment type="caution">
    <text evidence="7">The sequence shown here is derived from an EMBL/GenBank/DDBJ whole genome shotgun (WGS) entry which is preliminary data.</text>
</comment>
<dbReference type="InterPro" id="IPR001792">
    <property type="entry name" value="Acylphosphatase-like_dom"/>
</dbReference>
<dbReference type="EC" id="3.6.1.7" evidence="2 4"/>